<gene>
    <name evidence="5" type="ORF">CUN48_04355</name>
</gene>
<name>A0A2M8QEM2_9CHLR</name>
<dbReference type="Pfam" id="PF13365">
    <property type="entry name" value="Trypsin_2"/>
    <property type="match status" value="1"/>
</dbReference>
<dbReference type="GO" id="GO:0004252">
    <property type="term" value="F:serine-type endopeptidase activity"/>
    <property type="evidence" value="ECO:0007669"/>
    <property type="project" value="InterPro"/>
</dbReference>
<dbReference type="Gene3D" id="2.30.42.10">
    <property type="match status" value="1"/>
</dbReference>
<dbReference type="InterPro" id="IPR001478">
    <property type="entry name" value="PDZ"/>
</dbReference>
<keyword evidence="3" id="KW-0378">Hydrolase</keyword>
<dbReference type="PANTHER" id="PTHR22939">
    <property type="entry name" value="SERINE PROTEASE FAMILY S1C HTRA-RELATED"/>
    <property type="match status" value="1"/>
</dbReference>
<dbReference type="InterPro" id="IPR009003">
    <property type="entry name" value="Peptidase_S1_PA"/>
</dbReference>
<dbReference type="PANTHER" id="PTHR22939:SF129">
    <property type="entry name" value="SERINE PROTEASE HTRA2, MITOCHONDRIAL"/>
    <property type="match status" value="1"/>
</dbReference>
<dbReference type="EMBL" id="PGTN01000019">
    <property type="protein sequence ID" value="PJF48257.1"/>
    <property type="molecule type" value="Genomic_DNA"/>
</dbReference>
<dbReference type="PRINTS" id="PR00834">
    <property type="entry name" value="PROTEASES2C"/>
</dbReference>
<dbReference type="InterPro" id="IPR036034">
    <property type="entry name" value="PDZ_sf"/>
</dbReference>
<evidence type="ECO:0000256" key="3">
    <source>
        <dbReference type="ARBA" id="ARBA00022801"/>
    </source>
</evidence>
<accession>A0A2M8QEM2</accession>
<dbReference type="SUPFAM" id="SSF50156">
    <property type="entry name" value="PDZ domain-like"/>
    <property type="match status" value="1"/>
</dbReference>
<feature type="domain" description="PDZ" evidence="4">
    <location>
        <begin position="201"/>
        <end position="284"/>
    </location>
</feature>
<evidence type="ECO:0000256" key="1">
    <source>
        <dbReference type="ARBA" id="ARBA00010541"/>
    </source>
</evidence>
<reference evidence="5 6" key="1">
    <citation type="submission" date="2017-11" db="EMBL/GenBank/DDBJ databases">
        <title>Evolution of Phototrophy in the Chloroflexi Phylum Driven by Horizontal Gene Transfer.</title>
        <authorList>
            <person name="Ward L.M."/>
            <person name="Hemp J."/>
            <person name="Shih P.M."/>
            <person name="Mcglynn S.E."/>
            <person name="Fischer W."/>
        </authorList>
    </citation>
    <scope>NUCLEOTIDE SEQUENCE [LARGE SCALE GENOMIC DNA]</scope>
    <source>
        <strain evidence="5">JP3_7</strain>
    </source>
</reference>
<dbReference type="PROSITE" id="PS50106">
    <property type="entry name" value="PDZ"/>
    <property type="match status" value="1"/>
</dbReference>
<dbReference type="Proteomes" id="UP000230790">
    <property type="component" value="Unassembled WGS sequence"/>
</dbReference>
<evidence type="ECO:0000256" key="2">
    <source>
        <dbReference type="ARBA" id="ARBA00022670"/>
    </source>
</evidence>
<dbReference type="SUPFAM" id="SSF50494">
    <property type="entry name" value="Trypsin-like serine proteases"/>
    <property type="match status" value="1"/>
</dbReference>
<dbReference type="Pfam" id="PF13180">
    <property type="entry name" value="PDZ_2"/>
    <property type="match status" value="1"/>
</dbReference>
<protein>
    <submittedName>
        <fullName evidence="5">Signal protein PDZ</fullName>
    </submittedName>
</protein>
<dbReference type="InterPro" id="IPR043504">
    <property type="entry name" value="Peptidase_S1_PA_chymotrypsin"/>
</dbReference>
<evidence type="ECO:0000313" key="5">
    <source>
        <dbReference type="EMBL" id="PJF48257.1"/>
    </source>
</evidence>
<comment type="caution">
    <text evidence="5">The sequence shown here is derived from an EMBL/GenBank/DDBJ whole genome shotgun (WGS) entry which is preliminary data.</text>
</comment>
<dbReference type="GO" id="GO:0042597">
    <property type="term" value="C:periplasmic space"/>
    <property type="evidence" value="ECO:0007669"/>
    <property type="project" value="TreeGrafter"/>
</dbReference>
<dbReference type="GO" id="GO:0006515">
    <property type="term" value="P:protein quality control for misfolded or incompletely synthesized proteins"/>
    <property type="evidence" value="ECO:0007669"/>
    <property type="project" value="TreeGrafter"/>
</dbReference>
<sequence length="297" mass="30864">MDISMLSAFSNQMADAVERVAKSLVMVNGRARQPATGIAYADDIVLTADHVLERENNLTVQTHDDRVLGAQIIGRDASTDLAVLRVQGLGVPLATAAAGARAGQLALAVGRPSPDGVMASLGVVSKVGSSLRIGRSSAILERYIQTDAIPYPGFSGGALVDVTGAVFGLLTTGLVRGAAMVIPMDIALKVASALTKQGYVKRGYLGIVSQQVRLPPAQRSDAQEYGLLIVRVEENSPAERGGLLIGDILLAVEGQPINDADDLMAVLHGDRVGKPVAVRVSRGGIAQTLTVVVGQKS</sequence>
<dbReference type="SMART" id="SM00228">
    <property type="entry name" value="PDZ"/>
    <property type="match status" value="1"/>
</dbReference>
<organism evidence="5 6">
    <name type="scientific">Candidatus Thermofonsia Clade 3 bacterium</name>
    <dbReference type="NCBI Taxonomy" id="2364212"/>
    <lineage>
        <taxon>Bacteria</taxon>
        <taxon>Bacillati</taxon>
        <taxon>Chloroflexota</taxon>
        <taxon>Candidatus Thermofontia</taxon>
        <taxon>Candidatus Thermofonsia Clade 3</taxon>
    </lineage>
</organism>
<keyword evidence="2" id="KW-0645">Protease</keyword>
<proteinExistence type="inferred from homology"/>
<comment type="similarity">
    <text evidence="1">Belongs to the peptidase S1C family.</text>
</comment>
<dbReference type="AlphaFoldDB" id="A0A2M8QEM2"/>
<evidence type="ECO:0000259" key="4">
    <source>
        <dbReference type="PROSITE" id="PS50106"/>
    </source>
</evidence>
<dbReference type="Gene3D" id="2.40.10.10">
    <property type="entry name" value="Trypsin-like serine proteases"/>
    <property type="match status" value="2"/>
</dbReference>
<evidence type="ECO:0000313" key="6">
    <source>
        <dbReference type="Proteomes" id="UP000230790"/>
    </source>
</evidence>
<dbReference type="InterPro" id="IPR001940">
    <property type="entry name" value="Peptidase_S1C"/>
</dbReference>